<dbReference type="SUPFAM" id="SSF53271">
    <property type="entry name" value="PRTase-like"/>
    <property type="match status" value="1"/>
</dbReference>
<keyword evidence="4" id="KW-1185">Reference proteome</keyword>
<evidence type="ECO:0000259" key="2">
    <source>
        <dbReference type="Pfam" id="PF15609"/>
    </source>
</evidence>
<feature type="domain" description="Orotate phosphoribosyltransferase-like" evidence="2">
    <location>
        <begin position="40"/>
        <end position="259"/>
    </location>
</feature>
<dbReference type="RefSeq" id="WP_225970295.1">
    <property type="nucleotide sequence ID" value="NZ_JAFDST010000003.1"/>
</dbReference>
<comment type="caution">
    <text evidence="3">The sequence shown here is derived from an EMBL/GenBank/DDBJ whole genome shotgun (WGS) entry which is preliminary data.</text>
</comment>
<proteinExistence type="predicted"/>
<feature type="domain" description="TRSP" evidence="1">
    <location>
        <begin position="304"/>
        <end position="428"/>
    </location>
</feature>
<accession>A0ABS4CZ73</accession>
<evidence type="ECO:0000313" key="4">
    <source>
        <dbReference type="Proteomes" id="UP000674416"/>
    </source>
</evidence>
<dbReference type="InterPro" id="IPR011214">
    <property type="entry name" value="UCP020967"/>
</dbReference>
<gene>
    <name evidence="3" type="ORF">JOC74_003189</name>
</gene>
<dbReference type="Pfam" id="PF15609">
    <property type="entry name" value="PRTase_2"/>
    <property type="match status" value="1"/>
</dbReference>
<dbReference type="InterPro" id="IPR029057">
    <property type="entry name" value="PRTase-like"/>
</dbReference>
<dbReference type="Gene3D" id="3.40.50.2020">
    <property type="match status" value="1"/>
</dbReference>
<dbReference type="PIRSF" id="PIRSF020967">
    <property type="entry name" value="UCP020967"/>
    <property type="match status" value="1"/>
</dbReference>
<evidence type="ECO:0008006" key="5">
    <source>
        <dbReference type="Google" id="ProtNLM"/>
    </source>
</evidence>
<dbReference type="InterPro" id="IPR022537">
    <property type="entry name" value="TRSP_dom"/>
</dbReference>
<reference evidence="3 4" key="1">
    <citation type="submission" date="2021-01" db="EMBL/GenBank/DDBJ databases">
        <title>Genomic Encyclopedia of Type Strains, Phase IV (KMG-IV): sequencing the most valuable type-strain genomes for metagenomic binning, comparative biology and taxonomic classification.</title>
        <authorList>
            <person name="Goeker M."/>
        </authorList>
    </citation>
    <scope>NUCLEOTIDE SEQUENCE [LARGE SCALE GENOMIC DNA]</scope>
    <source>
        <strain evidence="3 4">DSM 103394</strain>
    </source>
</reference>
<protein>
    <recommendedName>
        <fullName evidence="5">Phosphoribosyltransferase</fullName>
    </recommendedName>
</protein>
<organism evidence="3 4">
    <name type="scientific">Bacillus capparidis</name>
    <dbReference type="NCBI Taxonomy" id="1840411"/>
    <lineage>
        <taxon>Bacteria</taxon>
        <taxon>Bacillati</taxon>
        <taxon>Bacillota</taxon>
        <taxon>Bacilli</taxon>
        <taxon>Bacillales</taxon>
        <taxon>Bacillaceae</taxon>
        <taxon>Bacillus</taxon>
    </lineage>
</organism>
<dbReference type="EMBL" id="JAFDST010000003">
    <property type="protein sequence ID" value="MBP1082686.1"/>
    <property type="molecule type" value="Genomic_DNA"/>
</dbReference>
<name>A0ABS4CZ73_9BACI</name>
<dbReference type="Pfam" id="PF12500">
    <property type="entry name" value="TRSP"/>
    <property type="match status" value="1"/>
</dbReference>
<dbReference type="InterPro" id="IPR041688">
    <property type="entry name" value="PRTase_2"/>
</dbReference>
<dbReference type="Proteomes" id="UP000674416">
    <property type="component" value="Unassembled WGS sequence"/>
</dbReference>
<evidence type="ECO:0000313" key="3">
    <source>
        <dbReference type="EMBL" id="MBP1082686.1"/>
    </source>
</evidence>
<sequence length="451" mass="50808">MKIAATSTCLQSKHMLQILDNIKLELVISDNPHSIPMDKLFLTAARVNKNRGFLFVSTVLGKHMPVHPLKPLILSGLLAMEYFEKTKARIPDKKKTIAEKFLQNDHAILEEGYSLLKNKKLPFPEQPIVIGFAETATALAHGVFDCMEGASFIHTTRERMEKEPVLAFEEEHSHAVSHQCFASGSFFSNDRPVVLVDDEITTGKTAINIIRDIQKKFPRKEYAILSILDWRSDEHKAAFRRLEEELDINVTTVSLLSGNIKAIGAPLEKSSYNFHPNERQNEIKMIKHDAGDQFTFFSSSYIKETGRFGLVDEETSKIDQACLSTAKHLRAHRTGARTLCIGTGEFMYIPMRIAAGMGGGVLYQSSTRSPVHPNDREGYAITSGYTFKNPEDQEIQHFLYNIPYDAYDEIFYFLEKDATDAALEPLLNICSDRGIKVLHVVTFFGRGDADV</sequence>
<dbReference type="CDD" id="cd06223">
    <property type="entry name" value="PRTases_typeI"/>
    <property type="match status" value="1"/>
</dbReference>
<evidence type="ECO:0000259" key="1">
    <source>
        <dbReference type="Pfam" id="PF12500"/>
    </source>
</evidence>
<dbReference type="InterPro" id="IPR000836">
    <property type="entry name" value="PRTase_dom"/>
</dbReference>